<dbReference type="PANTHER" id="PTHR11412:SF166">
    <property type="entry name" value="NTR DOMAIN-CONTAINING PROTEIN"/>
    <property type="match status" value="1"/>
</dbReference>
<protein>
    <recommendedName>
        <fullName evidence="1">Alpha-macroglobulin receptor-binding domain-containing protein</fullName>
    </recommendedName>
</protein>
<dbReference type="GO" id="GO:0005576">
    <property type="term" value="C:extracellular region"/>
    <property type="evidence" value="ECO:0007669"/>
    <property type="project" value="InterPro"/>
</dbReference>
<gene>
    <name evidence="2" type="ORF">V5799_033362</name>
</gene>
<name>A0AAQ4DNI7_AMBAM</name>
<keyword evidence="3" id="KW-1185">Reference proteome</keyword>
<reference evidence="2 3" key="1">
    <citation type="journal article" date="2023" name="Arcadia Sci">
        <title>De novo assembly of a long-read Amblyomma americanum tick genome.</title>
        <authorList>
            <person name="Chou S."/>
            <person name="Poskanzer K.E."/>
            <person name="Rollins M."/>
            <person name="Thuy-Boun P.S."/>
        </authorList>
    </citation>
    <scope>NUCLEOTIDE SEQUENCE [LARGE SCALE GENOMIC DNA]</scope>
    <source>
        <strain evidence="2">F_SG_1</strain>
        <tissue evidence="2">Salivary glands</tissue>
    </source>
</reference>
<evidence type="ECO:0000313" key="2">
    <source>
        <dbReference type="EMBL" id="KAK8764027.1"/>
    </source>
</evidence>
<dbReference type="PANTHER" id="PTHR11412">
    <property type="entry name" value="MACROGLOBULIN / COMPLEMENT"/>
    <property type="match status" value="1"/>
</dbReference>
<dbReference type="InterPro" id="IPR050473">
    <property type="entry name" value="A2M/Complement_sys"/>
</dbReference>
<dbReference type="SMART" id="SM01361">
    <property type="entry name" value="A2M_recep"/>
    <property type="match status" value="1"/>
</dbReference>
<dbReference type="InterPro" id="IPR008993">
    <property type="entry name" value="TIMP-like_OB-fold"/>
</dbReference>
<dbReference type="SUPFAM" id="SSF49410">
    <property type="entry name" value="Alpha-macroglobulin receptor domain"/>
    <property type="match status" value="1"/>
</dbReference>
<proteinExistence type="predicted"/>
<accession>A0AAQ4DNI7</accession>
<evidence type="ECO:0000259" key="1">
    <source>
        <dbReference type="SMART" id="SM01361"/>
    </source>
</evidence>
<organism evidence="2 3">
    <name type="scientific">Amblyomma americanum</name>
    <name type="common">Lone star tick</name>
    <dbReference type="NCBI Taxonomy" id="6943"/>
    <lineage>
        <taxon>Eukaryota</taxon>
        <taxon>Metazoa</taxon>
        <taxon>Ecdysozoa</taxon>
        <taxon>Arthropoda</taxon>
        <taxon>Chelicerata</taxon>
        <taxon>Arachnida</taxon>
        <taxon>Acari</taxon>
        <taxon>Parasitiformes</taxon>
        <taxon>Ixodida</taxon>
        <taxon>Ixodoidea</taxon>
        <taxon>Ixodidae</taxon>
        <taxon>Amblyomminae</taxon>
        <taxon>Amblyomma</taxon>
    </lineage>
</organism>
<dbReference type="Gene3D" id="2.60.40.690">
    <property type="entry name" value="Alpha-macroglobulin, receptor-binding domain"/>
    <property type="match status" value="1"/>
</dbReference>
<evidence type="ECO:0000313" key="3">
    <source>
        <dbReference type="Proteomes" id="UP001321473"/>
    </source>
</evidence>
<dbReference type="Proteomes" id="UP001321473">
    <property type="component" value="Unassembled WGS sequence"/>
</dbReference>
<dbReference type="Pfam" id="PF07677">
    <property type="entry name" value="A2M_recep"/>
    <property type="match status" value="1"/>
</dbReference>
<sequence length="247" mass="28170">MTPRCADNMRQENDTVVALQALSKYAIYARDDEIDMTCEVTQVEPREDNRGQPVFSRTLRINRRNADVRNRITFDLSVNFQRATVTVDRSPDLIGTGQKRESRYRMEVCARSLTKNITGMAILDVGLLTGFRAEVDDLQKLITGKLVDRFEHSSRSVVFYLPTIPEDKQVCISFGLKQEFGVAMLQSASVKVYAYYDPGTEGDLVNKTRTVKSRENCKSFNLTTDHEYIIMGMDAKYKEELHPCGEQ</sequence>
<comment type="caution">
    <text evidence="2">The sequence shown here is derived from an EMBL/GenBank/DDBJ whole genome shotgun (WGS) entry which is preliminary data.</text>
</comment>
<dbReference type="EMBL" id="JARKHS020028763">
    <property type="protein sequence ID" value="KAK8764027.1"/>
    <property type="molecule type" value="Genomic_DNA"/>
</dbReference>
<feature type="domain" description="Alpha-macroglobulin receptor-binding" evidence="1">
    <location>
        <begin position="118"/>
        <end position="202"/>
    </location>
</feature>
<dbReference type="SUPFAM" id="SSF50242">
    <property type="entry name" value="TIMP-like"/>
    <property type="match status" value="1"/>
</dbReference>
<dbReference type="InterPro" id="IPR009048">
    <property type="entry name" value="A-macroglobulin_rcpt-bd"/>
</dbReference>
<dbReference type="AlphaFoldDB" id="A0AAQ4DNI7"/>
<dbReference type="InterPro" id="IPR036595">
    <property type="entry name" value="A-macroglobulin_rcpt-bd_sf"/>
</dbReference>